<feature type="region of interest" description="Disordered" evidence="1">
    <location>
        <begin position="1"/>
        <end position="38"/>
    </location>
</feature>
<name>X1LRC4_9ZZZZ</name>
<comment type="caution">
    <text evidence="2">The sequence shown here is derived from an EMBL/GenBank/DDBJ whole genome shotgun (WGS) entry which is preliminary data.</text>
</comment>
<feature type="non-terminal residue" evidence="2">
    <location>
        <position position="1"/>
    </location>
</feature>
<reference evidence="2" key="1">
    <citation type="journal article" date="2014" name="Front. Microbiol.">
        <title>High frequency of phylogenetically diverse reductive dehalogenase-homologous genes in deep subseafloor sedimentary metagenomes.</title>
        <authorList>
            <person name="Kawai M."/>
            <person name="Futagami T."/>
            <person name="Toyoda A."/>
            <person name="Takaki Y."/>
            <person name="Nishi S."/>
            <person name="Hori S."/>
            <person name="Arai W."/>
            <person name="Tsubouchi T."/>
            <person name="Morono Y."/>
            <person name="Uchiyama I."/>
            <person name="Ito T."/>
            <person name="Fujiyama A."/>
            <person name="Inagaki F."/>
            <person name="Takami H."/>
        </authorList>
    </citation>
    <scope>NUCLEOTIDE SEQUENCE</scope>
    <source>
        <strain evidence="2">Expedition CK06-06</strain>
    </source>
</reference>
<accession>X1LRC4</accession>
<dbReference type="AlphaFoldDB" id="X1LRC4"/>
<sequence length="38" mass="3975">AEVEEVLSGDNGHQHAEGQPMISPGQVMSEADISRLGV</sequence>
<organism evidence="2">
    <name type="scientific">marine sediment metagenome</name>
    <dbReference type="NCBI Taxonomy" id="412755"/>
    <lineage>
        <taxon>unclassified sequences</taxon>
        <taxon>metagenomes</taxon>
        <taxon>ecological metagenomes</taxon>
    </lineage>
</organism>
<gene>
    <name evidence="2" type="ORF">S06H3_31435</name>
</gene>
<proteinExistence type="predicted"/>
<evidence type="ECO:0000313" key="2">
    <source>
        <dbReference type="EMBL" id="GAI21633.1"/>
    </source>
</evidence>
<dbReference type="EMBL" id="BARV01018615">
    <property type="protein sequence ID" value="GAI21633.1"/>
    <property type="molecule type" value="Genomic_DNA"/>
</dbReference>
<evidence type="ECO:0000256" key="1">
    <source>
        <dbReference type="SAM" id="MobiDB-lite"/>
    </source>
</evidence>
<protein>
    <submittedName>
        <fullName evidence="2">Uncharacterized protein</fullName>
    </submittedName>
</protein>